<gene>
    <name evidence="2" type="ORF">CTEN210_04091</name>
</gene>
<organism evidence="2 3">
    <name type="scientific">Chaetoceros tenuissimus</name>
    <dbReference type="NCBI Taxonomy" id="426638"/>
    <lineage>
        <taxon>Eukaryota</taxon>
        <taxon>Sar</taxon>
        <taxon>Stramenopiles</taxon>
        <taxon>Ochrophyta</taxon>
        <taxon>Bacillariophyta</taxon>
        <taxon>Coscinodiscophyceae</taxon>
        <taxon>Chaetocerotophycidae</taxon>
        <taxon>Chaetocerotales</taxon>
        <taxon>Chaetocerotaceae</taxon>
        <taxon>Chaetoceros</taxon>
    </lineage>
</organism>
<reference evidence="2 3" key="1">
    <citation type="journal article" date="2021" name="Sci. Rep.">
        <title>The genome of the diatom Chaetoceros tenuissimus carries an ancient integrated fragment of an extant virus.</title>
        <authorList>
            <person name="Hongo Y."/>
            <person name="Kimura K."/>
            <person name="Takaki Y."/>
            <person name="Yoshida Y."/>
            <person name="Baba S."/>
            <person name="Kobayashi G."/>
            <person name="Nagasaki K."/>
            <person name="Hano T."/>
            <person name="Tomaru Y."/>
        </authorList>
    </citation>
    <scope>NUCLEOTIDE SEQUENCE [LARGE SCALE GENOMIC DNA]</scope>
    <source>
        <strain evidence="2 3">NIES-3715</strain>
    </source>
</reference>
<sequence>MERRKICLFAYCFMYTSQLSNAWTIHQPMYSTRIRKHITSSTVLLASKIESDTSDEAKEIQVDETKLKNITTEYKRPVFSDSFRKHMEQVRASFPSNDEGVDCTGEPSMDPSRIIGEGIDSEYLNDY</sequence>
<comment type="caution">
    <text evidence="2">The sequence shown here is derived from an EMBL/GenBank/DDBJ whole genome shotgun (WGS) entry which is preliminary data.</text>
</comment>
<accession>A0AAD3CMH0</accession>
<dbReference type="EMBL" id="BLLK01000023">
    <property type="protein sequence ID" value="GFH47616.1"/>
    <property type="molecule type" value="Genomic_DNA"/>
</dbReference>
<evidence type="ECO:0000256" key="1">
    <source>
        <dbReference type="SAM" id="MobiDB-lite"/>
    </source>
</evidence>
<feature type="region of interest" description="Disordered" evidence="1">
    <location>
        <begin position="94"/>
        <end position="115"/>
    </location>
</feature>
<dbReference type="AlphaFoldDB" id="A0AAD3CMH0"/>
<name>A0AAD3CMH0_9STRA</name>
<evidence type="ECO:0000313" key="3">
    <source>
        <dbReference type="Proteomes" id="UP001054902"/>
    </source>
</evidence>
<protein>
    <submittedName>
        <fullName evidence="2">Uncharacterized protein</fullName>
    </submittedName>
</protein>
<keyword evidence="3" id="KW-1185">Reference proteome</keyword>
<evidence type="ECO:0000313" key="2">
    <source>
        <dbReference type="EMBL" id="GFH47616.1"/>
    </source>
</evidence>
<proteinExistence type="predicted"/>
<dbReference type="Proteomes" id="UP001054902">
    <property type="component" value="Unassembled WGS sequence"/>
</dbReference>